<reference evidence="1 2" key="1">
    <citation type="submission" date="2019-06" db="EMBL/GenBank/DDBJ databases">
        <title>WGS assembly of Gossypium darwinii.</title>
        <authorList>
            <person name="Chen Z.J."/>
            <person name="Sreedasyam A."/>
            <person name="Ando A."/>
            <person name="Song Q."/>
            <person name="De L."/>
            <person name="Hulse-Kemp A."/>
            <person name="Ding M."/>
            <person name="Ye W."/>
            <person name="Kirkbride R."/>
            <person name="Jenkins J."/>
            <person name="Plott C."/>
            <person name="Lovell J."/>
            <person name="Lin Y.-M."/>
            <person name="Vaughn R."/>
            <person name="Liu B."/>
            <person name="Li W."/>
            <person name="Simpson S."/>
            <person name="Scheffler B."/>
            <person name="Saski C."/>
            <person name="Grover C."/>
            <person name="Hu G."/>
            <person name="Conover J."/>
            <person name="Carlson J."/>
            <person name="Shu S."/>
            <person name="Boston L."/>
            <person name="Williams M."/>
            <person name="Peterson D."/>
            <person name="Mcgee K."/>
            <person name="Jones D."/>
            <person name="Wendel J."/>
            <person name="Stelly D."/>
            <person name="Grimwood J."/>
            <person name="Schmutz J."/>
        </authorList>
    </citation>
    <scope>NUCLEOTIDE SEQUENCE [LARGE SCALE GENOMIC DNA]</scope>
    <source>
        <strain evidence="1">1808015.09</strain>
    </source>
</reference>
<dbReference type="AlphaFoldDB" id="A0A5D2A107"/>
<keyword evidence="2" id="KW-1185">Reference proteome</keyword>
<proteinExistence type="predicted"/>
<accession>A0A5D2A107</accession>
<organism evidence="1 2">
    <name type="scientific">Gossypium darwinii</name>
    <name type="common">Darwin's cotton</name>
    <name type="synonym">Gossypium barbadense var. darwinii</name>
    <dbReference type="NCBI Taxonomy" id="34276"/>
    <lineage>
        <taxon>Eukaryota</taxon>
        <taxon>Viridiplantae</taxon>
        <taxon>Streptophyta</taxon>
        <taxon>Embryophyta</taxon>
        <taxon>Tracheophyta</taxon>
        <taxon>Spermatophyta</taxon>
        <taxon>Magnoliopsida</taxon>
        <taxon>eudicotyledons</taxon>
        <taxon>Gunneridae</taxon>
        <taxon>Pentapetalae</taxon>
        <taxon>rosids</taxon>
        <taxon>malvids</taxon>
        <taxon>Malvales</taxon>
        <taxon>Malvaceae</taxon>
        <taxon>Malvoideae</taxon>
        <taxon>Gossypium</taxon>
    </lineage>
</organism>
<gene>
    <name evidence="1" type="ORF">ES288_D13G133600v1</name>
</gene>
<dbReference type="EMBL" id="CM017713">
    <property type="protein sequence ID" value="TYG37335.1"/>
    <property type="molecule type" value="Genomic_DNA"/>
</dbReference>
<evidence type="ECO:0000313" key="1">
    <source>
        <dbReference type="EMBL" id="TYG37335.1"/>
    </source>
</evidence>
<dbReference type="Proteomes" id="UP000323506">
    <property type="component" value="Chromosome D13"/>
</dbReference>
<evidence type="ECO:0000313" key="2">
    <source>
        <dbReference type="Proteomes" id="UP000323506"/>
    </source>
</evidence>
<name>A0A5D2A107_GOSDA</name>
<protein>
    <submittedName>
        <fullName evidence="1">Uncharacterized protein</fullName>
    </submittedName>
</protein>
<sequence length="47" mass="5106">MVAQLCQPSQLLRCQSRSKFRLAQSVSALRSADSSSIDPGAGKRIQE</sequence>